<dbReference type="Gene3D" id="3.10.450.50">
    <property type="match status" value="1"/>
</dbReference>
<reference evidence="2 3" key="1">
    <citation type="submission" date="2016-01" db="EMBL/GenBank/DDBJ databases">
        <title>Genome sequence of Oerskovia enterophila VJag, an agar and cellulose degrading bacterium.</title>
        <authorList>
            <person name="Poehlein A."/>
            <person name="Jag V."/>
            <person name="Bengelsdorf F."/>
            <person name="Duerre P."/>
            <person name="Daniel R."/>
        </authorList>
    </citation>
    <scope>NUCLEOTIDE SEQUENCE [LARGE SCALE GENOMIC DNA]</scope>
    <source>
        <strain evidence="2 3">VJag</strain>
    </source>
</reference>
<dbReference type="InterPro" id="IPR032710">
    <property type="entry name" value="NTF2-like_dom_sf"/>
</dbReference>
<dbReference type="Pfam" id="PF13577">
    <property type="entry name" value="SnoaL_4"/>
    <property type="match status" value="1"/>
</dbReference>
<gene>
    <name evidence="2" type="ORF">OJAG_26360</name>
</gene>
<dbReference type="AlphaFoldDB" id="A0A163QW41"/>
<proteinExistence type="predicted"/>
<dbReference type="RefSeq" id="WP_068709069.1">
    <property type="nucleotide sequence ID" value="NZ_LRIE01000078.1"/>
</dbReference>
<name>A0A163QW41_9CELL</name>
<evidence type="ECO:0000259" key="1">
    <source>
        <dbReference type="Pfam" id="PF13577"/>
    </source>
</evidence>
<dbReference type="STRING" id="43678.OJAG_26360"/>
<dbReference type="SUPFAM" id="SSF54427">
    <property type="entry name" value="NTF2-like"/>
    <property type="match status" value="1"/>
</dbReference>
<dbReference type="OrthoDB" id="4941530at2"/>
<evidence type="ECO:0000313" key="2">
    <source>
        <dbReference type="EMBL" id="KZM34601.1"/>
    </source>
</evidence>
<accession>A0A163QW41</accession>
<comment type="caution">
    <text evidence="2">The sequence shown here is derived from an EMBL/GenBank/DDBJ whole genome shotgun (WGS) entry which is preliminary data.</text>
</comment>
<evidence type="ECO:0000313" key="3">
    <source>
        <dbReference type="Proteomes" id="UP000076447"/>
    </source>
</evidence>
<sequence length="164" mass="17738">MSTPHPAAASGAAPRDELARSLRALVDRDEITRLVFRLGYALDAGDAEQLHALFVEDATARTPGGTAEGVEAVVAQAARNHRPEDGIQHHVSNVLVDLDADQATVRSNLLVTFARREPVADKPVTLGEVYRFEARRTVDGWRLASVVVEPVWASRSPVTLLRAG</sequence>
<protein>
    <submittedName>
        <fullName evidence="2">SnoaL-like domain protein</fullName>
    </submittedName>
</protein>
<dbReference type="EMBL" id="LRIE01000078">
    <property type="protein sequence ID" value="KZM34601.1"/>
    <property type="molecule type" value="Genomic_DNA"/>
</dbReference>
<feature type="domain" description="SnoaL-like" evidence="1">
    <location>
        <begin position="24"/>
        <end position="145"/>
    </location>
</feature>
<dbReference type="PATRIC" id="fig|43678.3.peg.2758"/>
<dbReference type="InterPro" id="IPR037401">
    <property type="entry name" value="SnoaL-like"/>
</dbReference>
<organism evidence="2 3">
    <name type="scientific">Oerskovia enterophila</name>
    <dbReference type="NCBI Taxonomy" id="43678"/>
    <lineage>
        <taxon>Bacteria</taxon>
        <taxon>Bacillati</taxon>
        <taxon>Actinomycetota</taxon>
        <taxon>Actinomycetes</taxon>
        <taxon>Micrococcales</taxon>
        <taxon>Cellulomonadaceae</taxon>
        <taxon>Oerskovia</taxon>
    </lineage>
</organism>
<dbReference type="Proteomes" id="UP000076447">
    <property type="component" value="Unassembled WGS sequence"/>
</dbReference>